<dbReference type="Proteomes" id="UP000305647">
    <property type="component" value="Unassembled WGS sequence"/>
</dbReference>
<dbReference type="Proteomes" id="UP000307169">
    <property type="component" value="Unassembled WGS sequence"/>
</dbReference>
<reference evidence="5 6" key="1">
    <citation type="submission" date="2019-03" db="EMBL/GenBank/DDBJ databases">
        <title>Sequencing 25 genomes of Wallemia mellicola.</title>
        <authorList>
            <person name="Gostincar C."/>
        </authorList>
    </citation>
    <scope>NUCLEOTIDE SEQUENCE [LARGE SCALE GENOMIC DNA]</scope>
    <source>
        <strain evidence="3 6">EXF-1262</strain>
        <strain evidence="4 5">EXF-8738</strain>
    </source>
</reference>
<feature type="compositionally biased region" description="Basic and acidic residues" evidence="1">
    <location>
        <begin position="161"/>
        <end position="179"/>
    </location>
</feature>
<dbReference type="GO" id="GO:0005682">
    <property type="term" value="C:U5 snRNP"/>
    <property type="evidence" value="ECO:0007669"/>
    <property type="project" value="InterPro"/>
</dbReference>
<evidence type="ECO:0000313" key="5">
    <source>
        <dbReference type="Proteomes" id="UP000305647"/>
    </source>
</evidence>
<evidence type="ECO:0000313" key="3">
    <source>
        <dbReference type="EMBL" id="TIC02041.1"/>
    </source>
</evidence>
<proteinExistence type="predicted"/>
<evidence type="ECO:0000259" key="2">
    <source>
        <dbReference type="PROSITE" id="PS50829"/>
    </source>
</evidence>
<dbReference type="PANTHER" id="PTHR13138:SF3">
    <property type="entry name" value="CD2 ANTIGEN CYTOPLASMIC TAIL-BINDING PROTEIN 2"/>
    <property type="match status" value="1"/>
</dbReference>
<gene>
    <name evidence="4" type="ORF">E3Q10_00635</name>
    <name evidence="3" type="ORF">E3Q17_01609</name>
</gene>
<sequence>MSTSKRSLEETSSQPKKARFLNNDKDTQELDTTDDLEYKKERKGAIKNEGYESDSSNEGGESVVRSRTKKNDDDDDDMFGGDSDKPKEDSKSSTKPLELGDIEGQEFGGLGDRQAGEDSEGYSSGDAEDEEAEMGGQLSAFNMKEEMREGQFVDDGTYVENTRDPHAMHDAWMDNTDKASRKRIREAHKERLRKEKEEYEHAQALNAQGGRKEETMIALAEMTQRGETVLEALQRLGKAREKVKKKGGEELKEASKDVEKFTELVNIMVSLGVAEVYDWEHEQFVRNVKRSGYVKDDWVPSSYKKEDDSQNVQPDTSNDPLWEYKQTPTYIASLPAAERPVEVQIFGPFKQTDLFNWVKGGYLGPNGSYIKVRSVNGESRGDWKDFQATGLIVIKLQLLYSIEWVYYSNTFAH</sequence>
<organism evidence="4 5">
    <name type="scientific">Wallemia mellicola</name>
    <dbReference type="NCBI Taxonomy" id="1708541"/>
    <lineage>
        <taxon>Eukaryota</taxon>
        <taxon>Fungi</taxon>
        <taxon>Dikarya</taxon>
        <taxon>Basidiomycota</taxon>
        <taxon>Wallemiomycotina</taxon>
        <taxon>Wallemiomycetes</taxon>
        <taxon>Wallemiales</taxon>
        <taxon>Wallemiaceae</taxon>
        <taxon>Wallemia</taxon>
    </lineage>
</organism>
<feature type="region of interest" description="Disordered" evidence="1">
    <location>
        <begin position="1"/>
        <end position="140"/>
    </location>
</feature>
<dbReference type="EMBL" id="SPRH01000014">
    <property type="protein sequence ID" value="TIC02041.1"/>
    <property type="molecule type" value="Genomic_DNA"/>
</dbReference>
<dbReference type="AlphaFoldDB" id="A0A4T0REW0"/>
<dbReference type="SUPFAM" id="SSF55277">
    <property type="entry name" value="GYF domain"/>
    <property type="match status" value="1"/>
</dbReference>
<dbReference type="InterPro" id="IPR035445">
    <property type="entry name" value="GYF-like_dom_sf"/>
</dbReference>
<feature type="domain" description="GYF" evidence="2">
    <location>
        <begin position="319"/>
        <end position="390"/>
    </location>
</feature>
<name>A0A4T0REW0_9BASI</name>
<dbReference type="InterPro" id="IPR039905">
    <property type="entry name" value="CD2BP2/Lin1"/>
</dbReference>
<accession>A0A4T0REW0</accession>
<dbReference type="InterPro" id="IPR003169">
    <property type="entry name" value="GYF"/>
</dbReference>
<dbReference type="PANTHER" id="PTHR13138">
    <property type="entry name" value="PROTEIN LIN1"/>
    <property type="match status" value="1"/>
</dbReference>
<comment type="caution">
    <text evidence="4">The sequence shown here is derived from an EMBL/GenBank/DDBJ whole genome shotgun (WGS) entry which is preliminary data.</text>
</comment>
<dbReference type="EMBL" id="SPRO01000004">
    <property type="protein sequence ID" value="TIC33647.1"/>
    <property type="molecule type" value="Genomic_DNA"/>
</dbReference>
<evidence type="ECO:0000256" key="1">
    <source>
        <dbReference type="SAM" id="MobiDB-lite"/>
    </source>
</evidence>
<protein>
    <recommendedName>
        <fullName evidence="2">GYF domain-containing protein</fullName>
    </recommendedName>
</protein>
<feature type="compositionally biased region" description="Basic and acidic residues" evidence="1">
    <location>
        <begin position="82"/>
        <end position="92"/>
    </location>
</feature>
<evidence type="ECO:0000313" key="6">
    <source>
        <dbReference type="Proteomes" id="UP000307169"/>
    </source>
</evidence>
<feature type="compositionally biased region" description="Basic and acidic residues" evidence="1">
    <location>
        <begin position="36"/>
        <end position="50"/>
    </location>
</feature>
<dbReference type="PROSITE" id="PS50829">
    <property type="entry name" value="GYF"/>
    <property type="match status" value="1"/>
</dbReference>
<feature type="compositionally biased region" description="Polar residues" evidence="1">
    <location>
        <begin position="1"/>
        <end position="15"/>
    </location>
</feature>
<evidence type="ECO:0000313" key="4">
    <source>
        <dbReference type="EMBL" id="TIC33647.1"/>
    </source>
</evidence>
<feature type="region of interest" description="Disordered" evidence="1">
    <location>
        <begin position="157"/>
        <end position="179"/>
    </location>
</feature>